<dbReference type="InterPro" id="IPR010730">
    <property type="entry name" value="HET"/>
</dbReference>
<organism evidence="3 4">
    <name type="scientific">Lepraria finkii</name>
    <dbReference type="NCBI Taxonomy" id="1340010"/>
    <lineage>
        <taxon>Eukaryota</taxon>
        <taxon>Fungi</taxon>
        <taxon>Dikarya</taxon>
        <taxon>Ascomycota</taxon>
        <taxon>Pezizomycotina</taxon>
        <taxon>Lecanoromycetes</taxon>
        <taxon>OSLEUM clade</taxon>
        <taxon>Lecanoromycetidae</taxon>
        <taxon>Lecanorales</taxon>
        <taxon>Lecanorineae</taxon>
        <taxon>Stereocaulaceae</taxon>
        <taxon>Lepraria</taxon>
    </lineage>
</organism>
<reference evidence="3 4" key="1">
    <citation type="submission" date="2024-09" db="EMBL/GenBank/DDBJ databases">
        <title>Rethinking Asexuality: The Enigmatic Case of Functional Sexual Genes in Lepraria (Stereocaulaceae).</title>
        <authorList>
            <person name="Doellman M."/>
            <person name="Sun Y."/>
            <person name="Barcenas-Pena A."/>
            <person name="Lumbsch H.T."/>
            <person name="Grewe F."/>
        </authorList>
    </citation>
    <scope>NUCLEOTIDE SEQUENCE [LARGE SCALE GENOMIC DNA]</scope>
    <source>
        <strain evidence="3 4">Grewe 0041</strain>
    </source>
</reference>
<feature type="domain" description="Heterokaryon incompatibility" evidence="2">
    <location>
        <begin position="23"/>
        <end position="113"/>
    </location>
</feature>
<dbReference type="Proteomes" id="UP001590951">
    <property type="component" value="Unassembled WGS sequence"/>
</dbReference>
<evidence type="ECO:0000313" key="4">
    <source>
        <dbReference type="Proteomes" id="UP001590951"/>
    </source>
</evidence>
<dbReference type="EMBL" id="JBHFEH010000009">
    <property type="protein sequence ID" value="KAL2055886.1"/>
    <property type="molecule type" value="Genomic_DNA"/>
</dbReference>
<feature type="region of interest" description="Disordered" evidence="1">
    <location>
        <begin position="482"/>
        <end position="502"/>
    </location>
</feature>
<dbReference type="PANTHER" id="PTHR10622:SF10">
    <property type="entry name" value="HET DOMAIN-CONTAINING PROTEIN"/>
    <property type="match status" value="1"/>
</dbReference>
<sequence>MRLLNTTTIELCEFDDNERPKTYAVLSHRWEKKEEVSLQDLPKRNCRKRKGYRKISECCRIAREERIEYVWVDTCCIDKKSSADLSEAINSMYDWYKHAAVCYAYLDDVSHERLEQLGESVWFKRGWTLQELLAPLSVIFYDHDWNWLGPLSMHYDAVSNATGIKREHLQNPHHASVAQKMSWASRRDTTKKEDIAYCLFGLFQVNMPVVYGEGGPKAFIRLQQEISKQSDDESLFAWNDDTMTFTGMFAQSPKAFAGSGDVERSSFMSPARKPWFVTNKGLAIDLPIRVIGPGEFGGDTAVSQLELAPLNCTRTENTMDERYPFCIRLLKLDAGEVDFVRPGLGEVPFAKDQISTFRSPDRPCTPFKPYSRNPGLESRTVYIRQMSTSKEDPYADGAFCRLNRPNSYGNHEFYTFKICSEIRSQGFRLLDWWTKDKRLTFHGSEEWVITLSGSHFAGYMSGRYTSRKISERFLLNLRSDENSPSLDQAKQSQGARTRRKQDKLSFFGKRETWPHNRKLQYRGKLTTNSRIWVTLRKVQKVGNKPWPGEKHYNVRIQVSAAGQ</sequence>
<comment type="caution">
    <text evidence="3">The sequence shown here is derived from an EMBL/GenBank/DDBJ whole genome shotgun (WGS) entry which is preliminary data.</text>
</comment>
<keyword evidence="4" id="KW-1185">Reference proteome</keyword>
<proteinExistence type="predicted"/>
<protein>
    <recommendedName>
        <fullName evidence="2">Heterokaryon incompatibility domain-containing protein</fullName>
    </recommendedName>
</protein>
<name>A0ABR4BDF8_9LECA</name>
<dbReference type="PANTHER" id="PTHR10622">
    <property type="entry name" value="HET DOMAIN-CONTAINING PROTEIN"/>
    <property type="match status" value="1"/>
</dbReference>
<gene>
    <name evidence="3" type="ORF">ABVK25_003528</name>
</gene>
<dbReference type="Pfam" id="PF06985">
    <property type="entry name" value="HET"/>
    <property type="match status" value="1"/>
</dbReference>
<accession>A0ABR4BDF8</accession>
<evidence type="ECO:0000259" key="2">
    <source>
        <dbReference type="Pfam" id="PF06985"/>
    </source>
</evidence>
<evidence type="ECO:0000256" key="1">
    <source>
        <dbReference type="SAM" id="MobiDB-lite"/>
    </source>
</evidence>
<feature type="compositionally biased region" description="Polar residues" evidence="1">
    <location>
        <begin position="482"/>
        <end position="495"/>
    </location>
</feature>
<evidence type="ECO:0000313" key="3">
    <source>
        <dbReference type="EMBL" id="KAL2055886.1"/>
    </source>
</evidence>